<gene>
    <name evidence="1" type="ORF">F444_21391</name>
</gene>
<dbReference type="EMBL" id="ANJA01003943">
    <property type="protein sequence ID" value="ETO60403.1"/>
    <property type="molecule type" value="Genomic_DNA"/>
</dbReference>
<dbReference type="AlphaFoldDB" id="A0A080Z192"/>
<name>A0A080Z192_PHYNI</name>
<evidence type="ECO:0000313" key="1">
    <source>
        <dbReference type="EMBL" id="ETO60403.1"/>
    </source>
</evidence>
<organism evidence="1 2">
    <name type="scientific">Phytophthora nicotianae P1976</name>
    <dbReference type="NCBI Taxonomy" id="1317066"/>
    <lineage>
        <taxon>Eukaryota</taxon>
        <taxon>Sar</taxon>
        <taxon>Stramenopiles</taxon>
        <taxon>Oomycota</taxon>
        <taxon>Peronosporomycetes</taxon>
        <taxon>Peronosporales</taxon>
        <taxon>Peronosporaceae</taxon>
        <taxon>Phytophthora</taxon>
    </lineage>
</organism>
<protein>
    <submittedName>
        <fullName evidence="1">Uncharacterized protein</fullName>
    </submittedName>
</protein>
<reference evidence="1 2" key="1">
    <citation type="submission" date="2013-11" db="EMBL/GenBank/DDBJ databases">
        <title>The Genome Sequence of Phytophthora parasitica P1976.</title>
        <authorList>
            <consortium name="The Broad Institute Genomics Platform"/>
            <person name="Russ C."/>
            <person name="Tyler B."/>
            <person name="Panabieres F."/>
            <person name="Shan W."/>
            <person name="Tripathy S."/>
            <person name="Grunwald N."/>
            <person name="Machado M."/>
            <person name="Johnson C.S."/>
            <person name="Walker B."/>
            <person name="Young S."/>
            <person name="Zeng Q."/>
            <person name="Gargeya S."/>
            <person name="Fitzgerald M."/>
            <person name="Haas B."/>
            <person name="Abouelleil A."/>
            <person name="Allen A.W."/>
            <person name="Alvarado L."/>
            <person name="Arachchi H.M."/>
            <person name="Berlin A.M."/>
            <person name="Chapman S.B."/>
            <person name="Gainer-Dewar J."/>
            <person name="Goldberg J."/>
            <person name="Griggs A."/>
            <person name="Gujja S."/>
            <person name="Hansen M."/>
            <person name="Howarth C."/>
            <person name="Imamovic A."/>
            <person name="Ireland A."/>
            <person name="Larimer J."/>
            <person name="McCowan C."/>
            <person name="Murphy C."/>
            <person name="Pearson M."/>
            <person name="Poon T.W."/>
            <person name="Priest M."/>
            <person name="Roberts A."/>
            <person name="Saif S."/>
            <person name="Shea T."/>
            <person name="Sisk P."/>
            <person name="Sykes S."/>
            <person name="Wortman J."/>
            <person name="Nusbaum C."/>
            <person name="Birren B."/>
        </authorList>
    </citation>
    <scope>NUCLEOTIDE SEQUENCE [LARGE SCALE GENOMIC DNA]</scope>
    <source>
        <strain evidence="1 2">P1976</strain>
    </source>
</reference>
<dbReference type="Proteomes" id="UP000028582">
    <property type="component" value="Unassembled WGS sequence"/>
</dbReference>
<sequence length="35" mass="3984">MTQVEQLLDDQHAVQENESSMVVIDERAADDIKIL</sequence>
<accession>A0A080Z192</accession>
<proteinExistence type="predicted"/>
<comment type="caution">
    <text evidence="1">The sequence shown here is derived from an EMBL/GenBank/DDBJ whole genome shotgun (WGS) entry which is preliminary data.</text>
</comment>
<evidence type="ECO:0000313" key="2">
    <source>
        <dbReference type="Proteomes" id="UP000028582"/>
    </source>
</evidence>